<keyword evidence="5" id="KW-0645">Protease</keyword>
<dbReference type="CDD" id="cd06530">
    <property type="entry name" value="S26_SPase_I"/>
    <property type="match status" value="1"/>
</dbReference>
<dbReference type="SUPFAM" id="SSF51306">
    <property type="entry name" value="LexA/Signal peptidase"/>
    <property type="match status" value="1"/>
</dbReference>
<dbReference type="InterPro" id="IPR036286">
    <property type="entry name" value="LexA/Signal_pep-like_sf"/>
</dbReference>
<dbReference type="Proteomes" id="UP000319103">
    <property type="component" value="Unassembled WGS sequence"/>
</dbReference>
<name>A0A540WEQ1_9ACTN</name>
<dbReference type="PANTHER" id="PTHR12383">
    <property type="entry name" value="PROTEASE FAMILY S26 MITOCHONDRIAL INNER MEMBRANE PROTEASE-RELATED"/>
    <property type="match status" value="1"/>
</dbReference>
<evidence type="ECO:0000313" key="6">
    <source>
        <dbReference type="Proteomes" id="UP000319103"/>
    </source>
</evidence>
<evidence type="ECO:0000313" key="5">
    <source>
        <dbReference type="EMBL" id="TQF07377.1"/>
    </source>
</evidence>
<keyword evidence="2" id="KW-0378">Hydrolase</keyword>
<reference evidence="5 6" key="1">
    <citation type="submission" date="2019-06" db="EMBL/GenBank/DDBJ databases">
        <title>Description of Kitasatospora acidophila sp. nov. isolated from pine grove soil, and reclassification of Streptomyces novaecaesareae to Kitasatospora novaeceasareae comb. nov.</title>
        <authorList>
            <person name="Kim M.J."/>
        </authorList>
    </citation>
    <scope>NUCLEOTIDE SEQUENCE [LARGE SCALE GENOMIC DNA]</scope>
    <source>
        <strain evidence="5 6">MMS16-CNU292</strain>
    </source>
</reference>
<dbReference type="InterPro" id="IPR052064">
    <property type="entry name" value="Mito_IMP1_subunit"/>
</dbReference>
<sequence length="159" mass="17492">MAALRRRDTDAGPEPVVRTGGGLLPFGVVDVDGPSMVPTLYDGDKVVVKYGARIRAGAVVLVRHPMRQDLLVVKRAAERRSKGWWLLSDNQFLGNDSRDFGPVPQELVLGRVLLRVSPSVGWLAPAHWLERLLCRWPLGRVPGLAARFGVARGRLSPSR</sequence>
<gene>
    <name evidence="5" type="primary">sodX</name>
    <name evidence="5" type="ORF">E6W39_16080</name>
</gene>
<evidence type="ECO:0000256" key="3">
    <source>
        <dbReference type="ARBA" id="ARBA00023136"/>
    </source>
</evidence>
<comment type="caution">
    <text evidence="5">The sequence shown here is derived from an EMBL/GenBank/DDBJ whole genome shotgun (WGS) entry which is preliminary data.</text>
</comment>
<evidence type="ECO:0000259" key="4">
    <source>
        <dbReference type="Pfam" id="PF00717"/>
    </source>
</evidence>
<organism evidence="5 6">
    <name type="scientific">Kitasatospora acidiphila</name>
    <dbReference type="NCBI Taxonomy" id="2567942"/>
    <lineage>
        <taxon>Bacteria</taxon>
        <taxon>Bacillati</taxon>
        <taxon>Actinomycetota</taxon>
        <taxon>Actinomycetes</taxon>
        <taxon>Kitasatosporales</taxon>
        <taxon>Streptomycetaceae</taxon>
        <taxon>Kitasatospora</taxon>
    </lineage>
</organism>
<proteinExistence type="predicted"/>
<keyword evidence="3" id="KW-0472">Membrane</keyword>
<dbReference type="InterPro" id="IPR014124">
    <property type="entry name" value="Pept_S26A_Sod_Ni_maturase"/>
</dbReference>
<evidence type="ECO:0000256" key="2">
    <source>
        <dbReference type="ARBA" id="ARBA00022801"/>
    </source>
</evidence>
<dbReference type="OrthoDB" id="1467636at2"/>
<dbReference type="EMBL" id="VIGB01000003">
    <property type="protein sequence ID" value="TQF07377.1"/>
    <property type="molecule type" value="Genomic_DNA"/>
</dbReference>
<comment type="subcellular location">
    <subcellularLocation>
        <location evidence="1">Endomembrane system</location>
    </subcellularLocation>
</comment>
<protein>
    <submittedName>
        <fullName evidence="5">Nickel-type superoxide dismutase maturation protease</fullName>
    </submittedName>
</protein>
<dbReference type="InterPro" id="IPR019533">
    <property type="entry name" value="Peptidase_S26"/>
</dbReference>
<keyword evidence="6" id="KW-1185">Reference proteome</keyword>
<dbReference type="GO" id="GO:0006465">
    <property type="term" value="P:signal peptide processing"/>
    <property type="evidence" value="ECO:0007669"/>
    <property type="project" value="InterPro"/>
</dbReference>
<dbReference type="GO" id="GO:0012505">
    <property type="term" value="C:endomembrane system"/>
    <property type="evidence" value="ECO:0007669"/>
    <property type="project" value="UniProtKB-SubCell"/>
</dbReference>
<dbReference type="PANTHER" id="PTHR12383:SF16">
    <property type="entry name" value="MITOCHONDRIAL INNER MEMBRANE PROTEASE SUBUNIT 1"/>
    <property type="match status" value="1"/>
</dbReference>
<dbReference type="GO" id="GO:0004252">
    <property type="term" value="F:serine-type endopeptidase activity"/>
    <property type="evidence" value="ECO:0007669"/>
    <property type="project" value="InterPro"/>
</dbReference>
<dbReference type="Gene3D" id="2.10.109.10">
    <property type="entry name" value="Umud Fragment, subunit A"/>
    <property type="match status" value="1"/>
</dbReference>
<feature type="domain" description="Peptidase S24/S26A/S26B/S26C" evidence="4">
    <location>
        <begin position="28"/>
        <end position="91"/>
    </location>
</feature>
<dbReference type="NCBIfam" id="TIGR02754">
    <property type="entry name" value="sod_Ni_protease"/>
    <property type="match status" value="1"/>
</dbReference>
<dbReference type="InterPro" id="IPR015927">
    <property type="entry name" value="Peptidase_S24_S26A/B/C"/>
</dbReference>
<dbReference type="Pfam" id="PF00717">
    <property type="entry name" value="Peptidase_S24"/>
    <property type="match status" value="1"/>
</dbReference>
<accession>A0A540WEQ1</accession>
<evidence type="ECO:0000256" key="1">
    <source>
        <dbReference type="ARBA" id="ARBA00004308"/>
    </source>
</evidence>
<dbReference type="AlphaFoldDB" id="A0A540WEQ1"/>